<keyword evidence="6 11" id="KW-0999">Mitochondrion inner membrane</keyword>
<proteinExistence type="inferred from homology"/>
<keyword evidence="9 11" id="KW-0496">Mitochondrion</keyword>
<dbReference type="PANTHER" id="PTHR12119">
    <property type="entry name" value="UBIQUINOL-CYTOCHROME C REDUCTASE COMPLEX UBIQUINONE-BINDING PROTEIN QP-C"/>
    <property type="match status" value="1"/>
</dbReference>
<evidence type="ECO:0000256" key="5">
    <source>
        <dbReference type="ARBA" id="ARBA00022692"/>
    </source>
</evidence>
<organism evidence="12 13">
    <name type="scientific">Apiospora rasikravindrae</name>
    <dbReference type="NCBI Taxonomy" id="990691"/>
    <lineage>
        <taxon>Eukaryota</taxon>
        <taxon>Fungi</taxon>
        <taxon>Dikarya</taxon>
        <taxon>Ascomycota</taxon>
        <taxon>Pezizomycotina</taxon>
        <taxon>Sordariomycetes</taxon>
        <taxon>Xylariomycetidae</taxon>
        <taxon>Amphisphaeriales</taxon>
        <taxon>Apiosporaceae</taxon>
        <taxon>Apiospora</taxon>
    </lineage>
</organism>
<dbReference type="EMBL" id="JAQQWK010000001">
    <property type="protein sequence ID" value="KAK8056418.1"/>
    <property type="molecule type" value="Genomic_DNA"/>
</dbReference>
<evidence type="ECO:0000256" key="4">
    <source>
        <dbReference type="ARBA" id="ARBA00022660"/>
    </source>
</evidence>
<protein>
    <recommendedName>
        <fullName evidence="11">Cytochrome b-c1 complex subunit 8</fullName>
    </recommendedName>
    <alternativeName>
        <fullName evidence="11">Complex III subunit 8</fullName>
    </alternativeName>
</protein>
<keyword evidence="5 11" id="KW-0812">Transmembrane</keyword>
<accession>A0ABR1UEQ5</accession>
<evidence type="ECO:0000313" key="13">
    <source>
        <dbReference type="Proteomes" id="UP001444661"/>
    </source>
</evidence>
<comment type="function">
    <text evidence="11">Component of the ubiquinol-cytochrome c oxidoreductase, a multisubunit transmembrane complex that is part of the mitochondrial electron transport chain which drives oxidative phosphorylation. The complex plays an important role in the uptake of multiple carbon sources present in different host niches.</text>
</comment>
<keyword evidence="7 11" id="KW-0249">Electron transport</keyword>
<comment type="similarity">
    <text evidence="2 11">Belongs to the UQCRQ/QCR8 family.</text>
</comment>
<keyword evidence="4 11" id="KW-0679">Respiratory chain</keyword>
<comment type="subunit">
    <text evidence="11">Component of the ubiquinol-cytochrome c oxidoreductase (cytochrome b-c1 complex, complex III, CIII), a multisubunit enzyme composed of 3 respiratory subunits cytochrome b, cytochrome c1 and Rieske protein, 2 core protein subunits, and additional low-molecular weight protein subunits. The complex exists as an obligatory dimer and forms supercomplexes (SCs) in the inner mitochondrial membrane with cytochrome c oxidase (complex IV, CIV).</text>
</comment>
<evidence type="ECO:0000256" key="1">
    <source>
        <dbReference type="ARBA" id="ARBA00004434"/>
    </source>
</evidence>
<comment type="subcellular location">
    <subcellularLocation>
        <location evidence="1 11">Mitochondrion inner membrane</location>
        <topology evidence="1 11">Single-pass membrane protein</topology>
    </subcellularLocation>
</comment>
<evidence type="ECO:0000256" key="8">
    <source>
        <dbReference type="ARBA" id="ARBA00022989"/>
    </source>
</evidence>
<evidence type="ECO:0000256" key="3">
    <source>
        <dbReference type="ARBA" id="ARBA00022448"/>
    </source>
</evidence>
<evidence type="ECO:0000256" key="10">
    <source>
        <dbReference type="ARBA" id="ARBA00023136"/>
    </source>
</evidence>
<dbReference type="Proteomes" id="UP001444661">
    <property type="component" value="Unassembled WGS sequence"/>
</dbReference>
<evidence type="ECO:0000256" key="2">
    <source>
        <dbReference type="ARBA" id="ARBA00007668"/>
    </source>
</evidence>
<keyword evidence="3 11" id="KW-0813">Transport</keyword>
<reference evidence="12 13" key="1">
    <citation type="submission" date="2023-01" db="EMBL/GenBank/DDBJ databases">
        <title>Analysis of 21 Apiospora genomes using comparative genomics revels a genus with tremendous synthesis potential of carbohydrate active enzymes and secondary metabolites.</title>
        <authorList>
            <person name="Sorensen T."/>
        </authorList>
    </citation>
    <scope>NUCLEOTIDE SEQUENCE [LARGE SCALE GENOMIC DNA]</scope>
    <source>
        <strain evidence="12 13">CBS 33761</strain>
    </source>
</reference>
<gene>
    <name evidence="12" type="ORF">PG993_001645</name>
</gene>
<evidence type="ECO:0000256" key="9">
    <source>
        <dbReference type="ARBA" id="ARBA00023128"/>
    </source>
</evidence>
<dbReference type="Pfam" id="PF02939">
    <property type="entry name" value="UcrQ"/>
    <property type="match status" value="1"/>
</dbReference>
<dbReference type="SUPFAM" id="SSF81508">
    <property type="entry name" value="Ubiquinone-binding protein QP-C of cytochrome bc1 complex (Ubiquinol-cytochrome c reductase)"/>
    <property type="match status" value="1"/>
</dbReference>
<dbReference type="InterPro" id="IPR036642">
    <property type="entry name" value="Cyt_bc1_su8_sf"/>
</dbReference>
<dbReference type="PANTHER" id="PTHR12119:SF2">
    <property type="entry name" value="CYTOCHROME B-C1 COMPLEX SUBUNIT 8"/>
    <property type="match status" value="1"/>
</dbReference>
<evidence type="ECO:0000256" key="6">
    <source>
        <dbReference type="ARBA" id="ARBA00022792"/>
    </source>
</evidence>
<name>A0ABR1UEQ5_9PEZI</name>
<keyword evidence="13" id="KW-1185">Reference proteome</keyword>
<feature type="transmembrane region" description="Helical" evidence="11">
    <location>
        <begin position="69"/>
        <end position="87"/>
    </location>
</feature>
<dbReference type="InterPro" id="IPR004205">
    <property type="entry name" value="Cyt_bc1_su8"/>
</dbReference>
<keyword evidence="10 11" id="KW-0472">Membrane</keyword>
<dbReference type="Gene3D" id="1.20.5.210">
    <property type="entry name" value="Cytochrome b-c1 complex subunit 8"/>
    <property type="match status" value="1"/>
</dbReference>
<sequence length="106" mass="11863">MRPTQMLQAGGGDAPLGKYGKYLGGWGNFGGSKQRGIITYGLSANRQNPLAGSAHAAIFNSWRRFRGQVLYVAPPMIFFYYVMDWAIERNHYLNSKHGRHELGDAE</sequence>
<keyword evidence="8 11" id="KW-1133">Transmembrane helix</keyword>
<evidence type="ECO:0000313" key="12">
    <source>
        <dbReference type="EMBL" id="KAK8056418.1"/>
    </source>
</evidence>
<evidence type="ECO:0000256" key="7">
    <source>
        <dbReference type="ARBA" id="ARBA00022982"/>
    </source>
</evidence>
<comment type="caution">
    <text evidence="12">The sequence shown here is derived from an EMBL/GenBank/DDBJ whole genome shotgun (WGS) entry which is preliminary data.</text>
</comment>
<evidence type="ECO:0000256" key="11">
    <source>
        <dbReference type="RuleBase" id="RU368118"/>
    </source>
</evidence>